<dbReference type="InterPro" id="IPR046346">
    <property type="entry name" value="Aminoacid_DH-like_N_sf"/>
</dbReference>
<dbReference type="GO" id="GO:0006520">
    <property type="term" value="P:amino acid metabolic process"/>
    <property type="evidence" value="ECO:0007669"/>
    <property type="project" value="InterPro"/>
</dbReference>
<proteinExistence type="inferred from homology"/>
<dbReference type="RefSeq" id="WP_349246402.1">
    <property type="nucleotide sequence ID" value="NZ_JASCXX010000027.1"/>
</dbReference>
<dbReference type="InterPro" id="IPR036291">
    <property type="entry name" value="NAD(P)-bd_dom_sf"/>
</dbReference>
<dbReference type="Pfam" id="PF00208">
    <property type="entry name" value="ELFV_dehydrog"/>
    <property type="match status" value="1"/>
</dbReference>
<dbReference type="Proteomes" id="UP001431776">
    <property type="component" value="Unassembled WGS sequence"/>
</dbReference>
<dbReference type="AlphaFoldDB" id="A0AAW6U4Y6"/>
<evidence type="ECO:0000259" key="5">
    <source>
        <dbReference type="SMART" id="SM00839"/>
    </source>
</evidence>
<comment type="similarity">
    <text evidence="1 4">Belongs to the Glu/Leu/Phe/Val dehydrogenases family.</text>
</comment>
<evidence type="ECO:0000256" key="2">
    <source>
        <dbReference type="ARBA" id="ARBA00023002"/>
    </source>
</evidence>
<dbReference type="Pfam" id="PF02812">
    <property type="entry name" value="ELFV_dehydrog_N"/>
    <property type="match status" value="1"/>
</dbReference>
<dbReference type="SMART" id="SM00839">
    <property type="entry name" value="ELFV_dehydrog"/>
    <property type="match status" value="1"/>
</dbReference>
<dbReference type="InterPro" id="IPR006095">
    <property type="entry name" value="Glu/Leu/Phe/Val/Trp_DH"/>
</dbReference>
<dbReference type="PANTHER" id="PTHR42722:SF1">
    <property type="entry name" value="VALINE DEHYDROGENASE"/>
    <property type="match status" value="1"/>
</dbReference>
<name>A0AAW6U4Y6_9BACT</name>
<gene>
    <name evidence="6" type="ORF">QJ522_18175</name>
</gene>
<feature type="domain" description="Glutamate/phenylalanine/leucine/valine/L-tryptophan dehydrogenase C-terminal" evidence="5">
    <location>
        <begin position="139"/>
        <end position="360"/>
    </location>
</feature>
<comment type="caution">
    <text evidence="6">The sequence shown here is derived from an EMBL/GenBank/DDBJ whole genome shotgun (WGS) entry which is preliminary data.</text>
</comment>
<evidence type="ECO:0000256" key="4">
    <source>
        <dbReference type="RuleBase" id="RU004417"/>
    </source>
</evidence>
<evidence type="ECO:0000313" key="6">
    <source>
        <dbReference type="EMBL" id="MDI6450993.1"/>
    </source>
</evidence>
<accession>A0AAW6U4Y6</accession>
<evidence type="ECO:0000256" key="1">
    <source>
        <dbReference type="ARBA" id="ARBA00006382"/>
    </source>
</evidence>
<dbReference type="Gene3D" id="3.40.50.10860">
    <property type="entry name" value="Leucine Dehydrogenase, chain A, domain 1"/>
    <property type="match status" value="1"/>
</dbReference>
<dbReference type="InterPro" id="IPR016211">
    <property type="entry name" value="Glu/Phe/Leu/Val/Trp_DH_bac/arc"/>
</dbReference>
<organism evidence="6 7">
    <name type="scientific">Anaerobaca lacustris</name>
    <dbReference type="NCBI Taxonomy" id="3044600"/>
    <lineage>
        <taxon>Bacteria</taxon>
        <taxon>Pseudomonadati</taxon>
        <taxon>Planctomycetota</taxon>
        <taxon>Phycisphaerae</taxon>
        <taxon>Sedimentisphaerales</taxon>
        <taxon>Anaerobacaceae</taxon>
        <taxon>Anaerobaca</taxon>
    </lineage>
</organism>
<dbReference type="SUPFAM" id="SSF51735">
    <property type="entry name" value="NAD(P)-binding Rossmann-fold domains"/>
    <property type="match status" value="1"/>
</dbReference>
<evidence type="ECO:0000313" key="7">
    <source>
        <dbReference type="Proteomes" id="UP001431776"/>
    </source>
</evidence>
<dbReference type="Gene3D" id="3.40.50.720">
    <property type="entry name" value="NAD(P)-binding Rossmann-like Domain"/>
    <property type="match status" value="1"/>
</dbReference>
<protein>
    <submittedName>
        <fullName evidence="6">Glu/Leu/Phe/Val dehydrogenase dimerization domain-containing protein</fullName>
    </submittedName>
</protein>
<dbReference type="SUPFAM" id="SSF53223">
    <property type="entry name" value="Aminoacid dehydrogenase-like, N-terminal domain"/>
    <property type="match status" value="1"/>
</dbReference>
<dbReference type="GO" id="GO:0016639">
    <property type="term" value="F:oxidoreductase activity, acting on the CH-NH2 group of donors, NAD or NADP as acceptor"/>
    <property type="evidence" value="ECO:0007669"/>
    <property type="project" value="InterPro"/>
</dbReference>
<keyword evidence="7" id="KW-1185">Reference proteome</keyword>
<evidence type="ECO:0000256" key="3">
    <source>
        <dbReference type="ARBA" id="ARBA00023027"/>
    </source>
</evidence>
<reference evidence="6" key="1">
    <citation type="submission" date="2023-05" db="EMBL/GenBank/DDBJ databases">
        <title>Anaerotaeda fermentans gen. nov., sp. nov., a novel anaerobic planctomycete of the new family within the order Sedimentisphaerales isolated from Taman Peninsula, Russia.</title>
        <authorList>
            <person name="Khomyakova M.A."/>
            <person name="Merkel A.Y."/>
            <person name="Slobodkin A.I."/>
        </authorList>
    </citation>
    <scope>NUCLEOTIDE SEQUENCE</scope>
    <source>
        <strain evidence="6">M17dextr</strain>
    </source>
</reference>
<sequence length="398" mass="43315">MQRENPQITPESLHSFFGPDGAALGHLVIDSNTGGVSAGGIRMVSQMPTADLCHLARAMTLKYAFLRWPFGGAKAVIFARRDMLSHQDREQLIREFAERLVPFRGRYLPGTDAGTDDDDLRLICRTAGLMRPRSARDSGYYTALTLRLCIEHVAVAQKLALKGSRVAIEGFGKVGGALAQQLVEIGCRIVAVSTDRGAVHDAEGLDVARLLRERDIAGSDCVNRYDPSRRIAPSDVPTVPADFFAPCALSWSIDSSNADRVQARAIVCGANNPVTEKARQALLARSVLCFPDFVSNAGGTLGGIVGSLAVSHKTVVRFIEQQFSPKVHHLIALAHKTDRPLETVALQIASANLDAMKQAGPRRRNPLFSHFVNLVRRGRLPGVLTRTFGLAYVRRTMS</sequence>
<dbReference type="PRINTS" id="PR00082">
    <property type="entry name" value="GLFDHDRGNASE"/>
</dbReference>
<keyword evidence="2 4" id="KW-0560">Oxidoreductase</keyword>
<keyword evidence="3" id="KW-0520">NAD</keyword>
<dbReference type="PANTHER" id="PTHR42722">
    <property type="entry name" value="LEUCINE DEHYDROGENASE"/>
    <property type="match status" value="1"/>
</dbReference>
<dbReference type="InterPro" id="IPR006096">
    <property type="entry name" value="Glu/Leu/Phe/Val/Trp_DH_C"/>
</dbReference>
<dbReference type="InterPro" id="IPR006097">
    <property type="entry name" value="Glu/Leu/Phe/Val/Trp_DH_dimer"/>
</dbReference>
<dbReference type="EMBL" id="JASCXX010000027">
    <property type="protein sequence ID" value="MDI6450993.1"/>
    <property type="molecule type" value="Genomic_DNA"/>
</dbReference>